<dbReference type="CDD" id="cd01948">
    <property type="entry name" value="EAL"/>
    <property type="match status" value="1"/>
</dbReference>
<name>A0A2A2MCK6_9GAMM</name>
<dbReference type="SMART" id="SM00052">
    <property type="entry name" value="EAL"/>
    <property type="match status" value="1"/>
</dbReference>
<dbReference type="PANTHER" id="PTHR33121:SF80">
    <property type="entry name" value="CYCLIC DI-GMP PHOSPHODIESTERASE PDEL"/>
    <property type="match status" value="1"/>
</dbReference>
<protein>
    <recommendedName>
        <fullName evidence="1">EAL domain-containing protein</fullName>
    </recommendedName>
</protein>
<dbReference type="PANTHER" id="PTHR33121">
    <property type="entry name" value="CYCLIC DI-GMP PHOSPHODIESTERASE PDEF"/>
    <property type="match status" value="1"/>
</dbReference>
<feature type="domain" description="EAL" evidence="1">
    <location>
        <begin position="19"/>
        <end position="215"/>
    </location>
</feature>
<keyword evidence="3" id="KW-1185">Reference proteome</keyword>
<dbReference type="InterPro" id="IPR035919">
    <property type="entry name" value="EAL_sf"/>
</dbReference>
<proteinExistence type="predicted"/>
<accession>A0A2A2MCK6</accession>
<organism evidence="2 3">
    <name type="scientific">Hafnia paralvei</name>
    <dbReference type="NCBI Taxonomy" id="546367"/>
    <lineage>
        <taxon>Bacteria</taxon>
        <taxon>Pseudomonadati</taxon>
        <taxon>Pseudomonadota</taxon>
        <taxon>Gammaproteobacteria</taxon>
        <taxon>Enterobacterales</taxon>
        <taxon>Hafniaceae</taxon>
        <taxon>Hafnia</taxon>
    </lineage>
</organism>
<comment type="caution">
    <text evidence="2">The sequence shown here is derived from an EMBL/GenBank/DDBJ whole genome shotgun (WGS) entry which is preliminary data.</text>
</comment>
<evidence type="ECO:0000313" key="3">
    <source>
        <dbReference type="Proteomes" id="UP000218796"/>
    </source>
</evidence>
<dbReference type="PROSITE" id="PS50883">
    <property type="entry name" value="EAL"/>
    <property type="match status" value="1"/>
</dbReference>
<dbReference type="Proteomes" id="UP000218796">
    <property type="component" value="Unassembled WGS sequence"/>
</dbReference>
<dbReference type="OrthoDB" id="675397at2"/>
<dbReference type="Pfam" id="PF00563">
    <property type="entry name" value="EAL"/>
    <property type="match status" value="1"/>
</dbReference>
<dbReference type="GO" id="GO:0071111">
    <property type="term" value="F:cyclic-guanylate-specific phosphodiesterase activity"/>
    <property type="evidence" value="ECO:0007669"/>
    <property type="project" value="InterPro"/>
</dbReference>
<dbReference type="AlphaFoldDB" id="A0A2A2MCK6"/>
<dbReference type="SUPFAM" id="SSF141868">
    <property type="entry name" value="EAL domain-like"/>
    <property type="match status" value="1"/>
</dbReference>
<sequence>MLFSLSAINNYLSLYYNFMENLPLTNQDIFTYMDGDVIPYIQPIIDSTTNALVGAEVLMRIKRNDGTIIPPSDFINKIEQEGKLISATRFIMNKIIHFFKNKAEKLPEGFYFSFNISAAHFHDDELANDCQNFIDAFNGKIGLVIELLECSILEFNHKTITTIKLLTKKGVRFALDDFGSGLSRVIYFHYAPISIVKLDRTLMKSKKIEWNMQMC</sequence>
<gene>
    <name evidence="2" type="ORF">CJD50_09345</name>
</gene>
<dbReference type="Gene3D" id="3.20.20.450">
    <property type="entry name" value="EAL domain"/>
    <property type="match status" value="1"/>
</dbReference>
<evidence type="ECO:0000259" key="1">
    <source>
        <dbReference type="PROSITE" id="PS50883"/>
    </source>
</evidence>
<reference evidence="2 3" key="1">
    <citation type="submission" date="2017-08" db="EMBL/GenBank/DDBJ databases">
        <title>Draft Genome Sequence of Hafnia alvei CITHA-6 Isolated from Raw Bovine Milk.</title>
        <authorList>
            <person name="Culligan E.P."/>
            <person name="Mcsweeney A."/>
            <person name="O'Doherty C."/>
            <person name="Gleeson E."/>
            <person name="O'Riordan D."/>
            <person name="Sleator R.D."/>
        </authorList>
    </citation>
    <scope>NUCLEOTIDE SEQUENCE [LARGE SCALE GENOMIC DNA]</scope>
    <source>
        <strain evidence="2 3">CITHA-6</strain>
    </source>
</reference>
<dbReference type="InterPro" id="IPR050706">
    <property type="entry name" value="Cyclic-di-GMP_PDE-like"/>
</dbReference>
<dbReference type="EMBL" id="NQMS01000003">
    <property type="protein sequence ID" value="PAV96655.1"/>
    <property type="molecule type" value="Genomic_DNA"/>
</dbReference>
<evidence type="ECO:0000313" key="2">
    <source>
        <dbReference type="EMBL" id="PAV96655.1"/>
    </source>
</evidence>
<dbReference type="InterPro" id="IPR001633">
    <property type="entry name" value="EAL_dom"/>
</dbReference>